<sequence length="343" mass="37279">MGELVVRPVFEPAASLGWRSGPLDGLSCLLRCVEAVLRAQGFNRHEVARALALPVDLTGGRRSSGAYRSGHLLWRNTADGRKHWSELTALVRAGTPVILMPDRYYWPGDEFEGRQHFLDHMVLVVAADDDCLVVLDTNAPAKGHYTRVVPVTPAVVRSACRFATAHFERPVDTAETLRLTLLEPTARWLVADLPAVAEFGEGWRVEGITGPLARALHVLVLGELQPNLFLTGAAVAEAFLAVAAAATAAADRAQSLGELLLGAHRYAPDADDATVYRPVLGTYLDTEAALRNLCGLLQREVGEVDAAPVGHVRDDRLRQRVIRMQAWCFADEVAAPEATEETT</sequence>
<evidence type="ECO:0000313" key="1">
    <source>
        <dbReference type="EMBL" id="SCL17995.1"/>
    </source>
</evidence>
<dbReference type="EMBL" id="FMHU01000001">
    <property type="protein sequence ID" value="SCL17995.1"/>
    <property type="molecule type" value="Genomic_DNA"/>
</dbReference>
<dbReference type="STRING" id="47866.GA0074694_2201"/>
<protein>
    <submittedName>
        <fullName evidence="1">Uncharacterized protein</fullName>
    </submittedName>
</protein>
<dbReference type="Proteomes" id="UP000198906">
    <property type="component" value="Unassembled WGS sequence"/>
</dbReference>
<evidence type="ECO:0000313" key="2">
    <source>
        <dbReference type="Proteomes" id="UP000198906"/>
    </source>
</evidence>
<keyword evidence="2" id="KW-1185">Reference proteome</keyword>
<organism evidence="1 2">
    <name type="scientific">Micromonospora inyonensis</name>
    <dbReference type="NCBI Taxonomy" id="47866"/>
    <lineage>
        <taxon>Bacteria</taxon>
        <taxon>Bacillati</taxon>
        <taxon>Actinomycetota</taxon>
        <taxon>Actinomycetes</taxon>
        <taxon>Micromonosporales</taxon>
        <taxon>Micromonosporaceae</taxon>
        <taxon>Micromonospora</taxon>
    </lineage>
</organism>
<dbReference type="AlphaFoldDB" id="A0A1C6RLE6"/>
<reference evidence="2" key="1">
    <citation type="submission" date="2016-06" db="EMBL/GenBank/DDBJ databases">
        <authorList>
            <person name="Varghese N."/>
        </authorList>
    </citation>
    <scope>NUCLEOTIDE SEQUENCE [LARGE SCALE GENOMIC DNA]</scope>
    <source>
        <strain evidence="2">DSM 46123</strain>
    </source>
</reference>
<name>A0A1C6RLE6_9ACTN</name>
<proteinExistence type="predicted"/>
<gene>
    <name evidence="1" type="ORF">GA0074694_2201</name>
</gene>
<accession>A0A1C6RLE6</accession>